<proteinExistence type="predicted"/>
<comment type="caution">
    <text evidence="3">The sequence shown here is derived from an EMBL/GenBank/DDBJ whole genome shotgun (WGS) entry which is preliminary data.</text>
</comment>
<gene>
    <name evidence="3" type="ORF">KHB02_18005</name>
</gene>
<dbReference type="AlphaFoldDB" id="A0A942Y9C2"/>
<evidence type="ECO:0000313" key="3">
    <source>
        <dbReference type="EMBL" id="MBS4183291.1"/>
    </source>
</evidence>
<keyword evidence="2" id="KW-0472">Membrane</keyword>
<name>A0A942Y9C2_9BACI</name>
<dbReference type="EMBL" id="JAGYPE010000003">
    <property type="protein sequence ID" value="MBS4183291.1"/>
    <property type="molecule type" value="Genomic_DNA"/>
</dbReference>
<evidence type="ECO:0000256" key="2">
    <source>
        <dbReference type="SAM" id="Phobius"/>
    </source>
</evidence>
<protein>
    <submittedName>
        <fullName evidence="3">Uncharacterized protein</fullName>
    </submittedName>
</protein>
<reference evidence="3" key="1">
    <citation type="submission" date="2021-05" db="EMBL/GenBank/DDBJ databases">
        <title>Novel Bacillus species.</title>
        <authorList>
            <person name="Liu G."/>
        </authorList>
    </citation>
    <scope>NUCLEOTIDE SEQUENCE</scope>
    <source>
        <strain evidence="3">FJAT-50051</strain>
    </source>
</reference>
<keyword evidence="2" id="KW-0812">Transmembrane</keyword>
<organism evidence="3">
    <name type="scientific">Neobacillus citreus</name>
    <dbReference type="NCBI Taxonomy" id="2833578"/>
    <lineage>
        <taxon>Bacteria</taxon>
        <taxon>Bacillati</taxon>
        <taxon>Bacillota</taxon>
        <taxon>Bacilli</taxon>
        <taxon>Bacillales</taxon>
        <taxon>Bacillaceae</taxon>
        <taxon>Neobacillus</taxon>
    </lineage>
</organism>
<feature type="transmembrane region" description="Helical" evidence="2">
    <location>
        <begin position="47"/>
        <end position="71"/>
    </location>
</feature>
<sequence>MTSEQPGTGTGRAGWPIDPDDDLDRAFGPDSRSVPLPDRGQRVRRRVWVGIGSVATVAVLATVLVVIVGSVQNGVGGIFPRPDVASDRFVDRARSVPGVASVDAEDPTKTSFASYDVAATVTAGPGMDDSADHDARAALLSGLSGAAGDASGNGVTVSAVADLGALEVGVTASDEATAARLRLAEQLRAIGGVQEVRCAWSTTGPSDDPSDQEVVLQTAGRGDALGAIRAKAQTMTEAVFPGATVTADGP</sequence>
<accession>A0A942Y9C2</accession>
<evidence type="ECO:0000256" key="1">
    <source>
        <dbReference type="SAM" id="MobiDB-lite"/>
    </source>
</evidence>
<keyword evidence="2" id="KW-1133">Transmembrane helix</keyword>
<feature type="region of interest" description="Disordered" evidence="1">
    <location>
        <begin position="1"/>
        <end position="38"/>
    </location>
</feature>